<name>A0A6C0LHD1_9ZZZZ</name>
<proteinExistence type="predicted"/>
<reference evidence="1" key="1">
    <citation type="journal article" date="2020" name="Nature">
        <title>Giant virus diversity and host interactions through global metagenomics.</title>
        <authorList>
            <person name="Schulz F."/>
            <person name="Roux S."/>
            <person name="Paez-Espino D."/>
            <person name="Jungbluth S."/>
            <person name="Walsh D.A."/>
            <person name="Denef V.J."/>
            <person name="McMahon K.D."/>
            <person name="Konstantinidis K.T."/>
            <person name="Eloe-Fadrosh E.A."/>
            <person name="Kyrpides N.C."/>
            <person name="Woyke T."/>
        </authorList>
    </citation>
    <scope>NUCLEOTIDE SEQUENCE</scope>
    <source>
        <strain evidence="1">GVMAG-M-3300027804-47</strain>
    </source>
</reference>
<sequence length="242" mass="28656">MIHFITYGDGGFIETKKRLVKQAESIGWFDTVTAYGPEDLDEDFKEKFKDILNLPRGGGYWIWKPYVIHKHLDKVKDGDIVIYVDAGCYINPNGHKRFKEYIDLLENGDSGCISFEMPHHTEDKWTIKEIFEYLNIHKDSRDIRESGQFIATVRMFKKNTNSMNIVSAWLNTLHQNPLLFTDHYNKNEQCERFIDNRHDQSVLSVVCKLYKTIVLEDETYFEEGFGSERSIRYPFWKTLLRY</sequence>
<evidence type="ECO:0000313" key="1">
    <source>
        <dbReference type="EMBL" id="QHU29258.1"/>
    </source>
</evidence>
<accession>A0A6C0LHD1</accession>
<organism evidence="1">
    <name type="scientific">viral metagenome</name>
    <dbReference type="NCBI Taxonomy" id="1070528"/>
    <lineage>
        <taxon>unclassified sequences</taxon>
        <taxon>metagenomes</taxon>
        <taxon>organismal metagenomes</taxon>
    </lineage>
</organism>
<dbReference type="EMBL" id="MN740483">
    <property type="protein sequence ID" value="QHU29258.1"/>
    <property type="molecule type" value="Genomic_DNA"/>
</dbReference>
<dbReference type="AlphaFoldDB" id="A0A6C0LHD1"/>
<protein>
    <submittedName>
        <fullName evidence="1">Uncharacterized protein</fullName>
    </submittedName>
</protein>